<organism evidence="2 3">
    <name type="scientific">Escherichia phage ST32</name>
    <dbReference type="NCBI Taxonomy" id="2005048"/>
    <lineage>
        <taxon>Viruses</taxon>
        <taxon>Duplodnaviria</taxon>
        <taxon>Heunggongvirae</taxon>
        <taxon>Uroviricota</taxon>
        <taxon>Caudoviricetes</taxon>
        <taxon>Chaseviridae</taxon>
        <taxon>Cleopatravirinae</taxon>
        <taxon>Carltongylesvirus</taxon>
        <taxon>Carltongylesvirus ST32</taxon>
    </lineage>
</organism>
<gene>
    <name evidence="2" type="ORF">ST32_0068</name>
</gene>
<evidence type="ECO:0000259" key="1">
    <source>
        <dbReference type="Pfam" id="PF21821"/>
    </source>
</evidence>
<dbReference type="InterPro" id="IPR048494">
    <property type="entry name" value="Dit-like_N"/>
</dbReference>
<protein>
    <recommendedName>
        <fullName evidence="1">Dit-like phage tail protein N-terminal domain-containing protein</fullName>
    </recommendedName>
</protein>
<name>A0A218MAE5_9CAUD</name>
<dbReference type="Pfam" id="PF21821">
    <property type="entry name" value="Dit_like"/>
    <property type="match status" value="1"/>
</dbReference>
<reference evidence="3" key="1">
    <citation type="submission" date="2017-05" db="EMBL/GenBank/DDBJ databases">
        <title>ST32 complete genome sequence.</title>
        <authorList>
            <person name="Liu X."/>
            <person name="Liu H."/>
        </authorList>
    </citation>
    <scope>NUCLEOTIDE SEQUENCE [LARGE SCALE GENOMIC DNA]</scope>
</reference>
<feature type="domain" description="Dit-like phage tail protein N-terminal" evidence="1">
    <location>
        <begin position="71"/>
        <end position="222"/>
    </location>
</feature>
<evidence type="ECO:0000313" key="2">
    <source>
        <dbReference type="EMBL" id="ASD53987.1"/>
    </source>
</evidence>
<dbReference type="EMBL" id="MF044458">
    <property type="protein sequence ID" value="ASD53987.1"/>
    <property type="molecule type" value="Genomic_DNA"/>
</dbReference>
<sequence>MSIFDTDLIGGVSSGLKNFSYGHHPSIVMWSNGPASQKEEESGLFGGFAKSLESLPVVGEAATESFNSFKFDAMVSEEHASETTVTKFPVSSGFMVSDHVINQNRVLKLTAVAVNMQNSSMWSASVQGLSVASGAIFNSPIIPILGGIAGGVASAFETSNRIQSTYDLFNSFRVTGQKLYISTILGPYLNCVVTSIKTKHDKMTSAMLSVEILFEELQTVGEDVLASEARKAMESMSDYSEFAKVAQSLGMGVLGGVPLPGLGALGTPPTKQLSNLKGKLSKLASPLSSIKGRIL</sequence>
<keyword evidence="3" id="KW-1185">Reference proteome</keyword>
<dbReference type="Proteomes" id="UP000222133">
    <property type="component" value="Segment"/>
</dbReference>
<proteinExistence type="predicted"/>
<evidence type="ECO:0000313" key="3">
    <source>
        <dbReference type="Proteomes" id="UP000222133"/>
    </source>
</evidence>
<accession>A0A218MAE5</accession>